<dbReference type="EnsemblPlants" id="AUR62026472-RA">
    <property type="protein sequence ID" value="AUR62026472-RA:cds"/>
    <property type="gene ID" value="AUR62026472"/>
</dbReference>
<sequence length="322" mass="37135">MTFGIGASVKKHVSMSINWQDLKDNLEEQQQDESLTTTSNLGAEINFRKQLEDEASLRWWYWRQRAKSKWDSLGDQPTSFFYKSVKQRTLRDEVRVIQDDQGNWINSKQDIKANFLNHFKLVKKVLDQFCLLSREVINEKKSAILFSPNTPSCFVRLMRKPIHVKSCTELGTYLGCPMDVDGRASSKFNSILEKVALYRCPRYITSKLNSLINKFWWCKASNSNGVCWRKKEVLFLHKSEGGLGLKEVLAINKSLLMKQCWRFYTNPSLLARKIFKEKYGKDPISLGLMGKKIIRGSWAAKSLVRAASSFKDNVGRRIGNGK</sequence>
<dbReference type="PANTHER" id="PTHR33116">
    <property type="entry name" value="REVERSE TRANSCRIPTASE ZINC-BINDING DOMAIN-CONTAINING PROTEIN-RELATED-RELATED"/>
    <property type="match status" value="1"/>
</dbReference>
<proteinExistence type="predicted"/>
<dbReference type="AlphaFoldDB" id="A0A803MBK5"/>
<organism evidence="1 2">
    <name type="scientific">Chenopodium quinoa</name>
    <name type="common">Quinoa</name>
    <dbReference type="NCBI Taxonomy" id="63459"/>
    <lineage>
        <taxon>Eukaryota</taxon>
        <taxon>Viridiplantae</taxon>
        <taxon>Streptophyta</taxon>
        <taxon>Embryophyta</taxon>
        <taxon>Tracheophyta</taxon>
        <taxon>Spermatophyta</taxon>
        <taxon>Magnoliopsida</taxon>
        <taxon>eudicotyledons</taxon>
        <taxon>Gunneridae</taxon>
        <taxon>Pentapetalae</taxon>
        <taxon>Caryophyllales</taxon>
        <taxon>Chenopodiaceae</taxon>
        <taxon>Chenopodioideae</taxon>
        <taxon>Atripliceae</taxon>
        <taxon>Chenopodium</taxon>
    </lineage>
</organism>
<keyword evidence="2" id="KW-1185">Reference proteome</keyword>
<reference evidence="1" key="2">
    <citation type="submission" date="2021-03" db="UniProtKB">
        <authorList>
            <consortium name="EnsemblPlants"/>
        </authorList>
    </citation>
    <scope>IDENTIFICATION</scope>
</reference>
<evidence type="ECO:0000313" key="1">
    <source>
        <dbReference type="EnsemblPlants" id="AUR62026472-RA:cds"/>
    </source>
</evidence>
<evidence type="ECO:0008006" key="3">
    <source>
        <dbReference type="Google" id="ProtNLM"/>
    </source>
</evidence>
<dbReference type="Gramene" id="AUR62026472-RA">
    <property type="protein sequence ID" value="AUR62026472-RA:cds"/>
    <property type="gene ID" value="AUR62026472"/>
</dbReference>
<accession>A0A803MBK5</accession>
<reference evidence="1" key="1">
    <citation type="journal article" date="2017" name="Nature">
        <title>The genome of Chenopodium quinoa.</title>
        <authorList>
            <person name="Jarvis D.E."/>
            <person name="Ho Y.S."/>
            <person name="Lightfoot D.J."/>
            <person name="Schmoeckel S.M."/>
            <person name="Li B."/>
            <person name="Borm T.J.A."/>
            <person name="Ohyanagi H."/>
            <person name="Mineta K."/>
            <person name="Michell C.T."/>
            <person name="Saber N."/>
            <person name="Kharbatia N.M."/>
            <person name="Rupper R.R."/>
            <person name="Sharp A.R."/>
            <person name="Dally N."/>
            <person name="Boughton B.A."/>
            <person name="Woo Y.H."/>
            <person name="Gao G."/>
            <person name="Schijlen E.G.W.M."/>
            <person name="Guo X."/>
            <person name="Momin A.A."/>
            <person name="Negrao S."/>
            <person name="Al-Babili S."/>
            <person name="Gehring C."/>
            <person name="Roessner U."/>
            <person name="Jung C."/>
            <person name="Murphy K."/>
            <person name="Arold S.T."/>
            <person name="Gojobori T."/>
            <person name="van der Linden C.G."/>
            <person name="van Loo E.N."/>
            <person name="Jellen E.N."/>
            <person name="Maughan P.J."/>
            <person name="Tester M."/>
        </authorList>
    </citation>
    <scope>NUCLEOTIDE SEQUENCE [LARGE SCALE GENOMIC DNA]</scope>
    <source>
        <strain evidence="1">cv. PI 614886</strain>
    </source>
</reference>
<name>A0A803MBK5_CHEQI</name>
<dbReference type="PANTHER" id="PTHR33116:SF78">
    <property type="entry name" value="OS12G0587133 PROTEIN"/>
    <property type="match status" value="1"/>
</dbReference>
<evidence type="ECO:0000313" key="2">
    <source>
        <dbReference type="Proteomes" id="UP000596660"/>
    </source>
</evidence>
<protein>
    <recommendedName>
        <fullName evidence="3">Reverse transcriptase</fullName>
    </recommendedName>
</protein>
<dbReference type="Proteomes" id="UP000596660">
    <property type="component" value="Unplaced"/>
</dbReference>